<gene>
    <name evidence="9" type="ORF">J0A66_01540</name>
</gene>
<dbReference type="GO" id="GO:0005886">
    <property type="term" value="C:plasma membrane"/>
    <property type="evidence" value="ECO:0007669"/>
    <property type="project" value="UniProtKB-SubCell"/>
</dbReference>
<dbReference type="Pfam" id="PF01925">
    <property type="entry name" value="TauE"/>
    <property type="match status" value="1"/>
</dbReference>
<evidence type="ECO:0000256" key="7">
    <source>
        <dbReference type="ARBA" id="ARBA00023136"/>
    </source>
</evidence>
<keyword evidence="7 8" id="KW-0472">Membrane</keyword>
<sequence>MALFPLPLIDVLILTLASFMGAVFTAAFGVGGGAFLLAVMAGYLPAMALIPLHGLVQMGSNASRAIMTRQYFSCAVFGWFALGAVIAALFSVPLIGWFDMNFIKPLIAVFILWLCWGTMPALGLGKNKMGLAAGGLVTTAATMLVGATGPLLAAWLGREGVSRWQYTANFASCMTLQHFLKVLVFVAAGFSFWQWLPLVGLMLLGVFAGTRLGLLCLGKLPEKAFRTAFKWLLTLLSLHLLWTSLS</sequence>
<evidence type="ECO:0000256" key="3">
    <source>
        <dbReference type="ARBA" id="ARBA00022448"/>
    </source>
</evidence>
<keyword evidence="3" id="KW-0813">Transport</keyword>
<evidence type="ECO:0000256" key="4">
    <source>
        <dbReference type="ARBA" id="ARBA00022475"/>
    </source>
</evidence>
<evidence type="ECO:0000256" key="8">
    <source>
        <dbReference type="RuleBase" id="RU363041"/>
    </source>
</evidence>
<protein>
    <recommendedName>
        <fullName evidence="8">Probable membrane transporter protein</fullName>
    </recommendedName>
</protein>
<dbReference type="PANTHER" id="PTHR30269">
    <property type="entry name" value="TRANSMEMBRANE PROTEIN YFCA"/>
    <property type="match status" value="1"/>
</dbReference>
<evidence type="ECO:0000313" key="10">
    <source>
        <dbReference type="Proteomes" id="UP000664654"/>
    </source>
</evidence>
<feature type="transmembrane region" description="Helical" evidence="8">
    <location>
        <begin position="195"/>
        <end position="216"/>
    </location>
</feature>
<dbReference type="InterPro" id="IPR002781">
    <property type="entry name" value="TM_pro_TauE-like"/>
</dbReference>
<feature type="transmembrane region" description="Helical" evidence="8">
    <location>
        <begin position="228"/>
        <end position="245"/>
    </location>
</feature>
<feature type="transmembrane region" description="Helical" evidence="8">
    <location>
        <begin position="35"/>
        <end position="56"/>
    </location>
</feature>
<accession>A0A939DJW0</accession>
<comment type="similarity">
    <text evidence="2 8">Belongs to the 4-toluene sulfonate uptake permease (TSUP) (TC 2.A.102) family.</text>
</comment>
<keyword evidence="5 8" id="KW-0812">Transmembrane</keyword>
<evidence type="ECO:0000256" key="2">
    <source>
        <dbReference type="ARBA" id="ARBA00009142"/>
    </source>
</evidence>
<reference evidence="9" key="1">
    <citation type="submission" date="2021-03" db="EMBL/GenBank/DDBJ databases">
        <title>novel species isolated from a fishpond in China.</title>
        <authorList>
            <person name="Lu H."/>
            <person name="Cai Z."/>
        </authorList>
    </citation>
    <scope>NUCLEOTIDE SEQUENCE</scope>
    <source>
        <strain evidence="9">JCM 30855</strain>
    </source>
</reference>
<comment type="caution">
    <text evidence="9">The sequence shown here is derived from an EMBL/GenBank/DDBJ whole genome shotgun (WGS) entry which is preliminary data.</text>
</comment>
<comment type="subcellular location">
    <subcellularLocation>
        <location evidence="1 8">Cell membrane</location>
        <topology evidence="1 8">Multi-pass membrane protein</topology>
    </subcellularLocation>
</comment>
<dbReference type="Proteomes" id="UP000664654">
    <property type="component" value="Unassembled WGS sequence"/>
</dbReference>
<dbReference type="InterPro" id="IPR052017">
    <property type="entry name" value="TSUP"/>
</dbReference>
<evidence type="ECO:0000256" key="6">
    <source>
        <dbReference type="ARBA" id="ARBA00022989"/>
    </source>
</evidence>
<organism evidence="9 10">
    <name type="scientific">Bowmanella dokdonensis</name>
    <dbReference type="NCBI Taxonomy" id="751969"/>
    <lineage>
        <taxon>Bacteria</taxon>
        <taxon>Pseudomonadati</taxon>
        <taxon>Pseudomonadota</taxon>
        <taxon>Gammaproteobacteria</taxon>
        <taxon>Alteromonadales</taxon>
        <taxon>Alteromonadaceae</taxon>
        <taxon>Bowmanella</taxon>
    </lineage>
</organism>
<proteinExistence type="inferred from homology"/>
<feature type="transmembrane region" description="Helical" evidence="8">
    <location>
        <begin position="105"/>
        <end position="125"/>
    </location>
</feature>
<name>A0A939DJW0_9ALTE</name>
<evidence type="ECO:0000256" key="1">
    <source>
        <dbReference type="ARBA" id="ARBA00004651"/>
    </source>
</evidence>
<keyword evidence="10" id="KW-1185">Reference proteome</keyword>
<keyword evidence="4 8" id="KW-1003">Cell membrane</keyword>
<feature type="transmembrane region" description="Helical" evidence="8">
    <location>
        <begin position="6"/>
        <end position="28"/>
    </location>
</feature>
<evidence type="ECO:0000313" key="9">
    <source>
        <dbReference type="EMBL" id="MBN7823895.1"/>
    </source>
</evidence>
<feature type="transmembrane region" description="Helical" evidence="8">
    <location>
        <begin position="76"/>
        <end position="98"/>
    </location>
</feature>
<dbReference type="EMBL" id="JAFKCV010000001">
    <property type="protein sequence ID" value="MBN7823895.1"/>
    <property type="molecule type" value="Genomic_DNA"/>
</dbReference>
<dbReference type="RefSeq" id="WP_206571998.1">
    <property type="nucleotide sequence ID" value="NZ_JAFKCV010000001.1"/>
</dbReference>
<feature type="transmembrane region" description="Helical" evidence="8">
    <location>
        <begin position="131"/>
        <end position="156"/>
    </location>
</feature>
<keyword evidence="6 8" id="KW-1133">Transmembrane helix</keyword>
<dbReference type="AlphaFoldDB" id="A0A939DJW0"/>
<dbReference type="PANTHER" id="PTHR30269:SF38">
    <property type="entry name" value="SULFITE EXPORTER TAUE_SAFE"/>
    <property type="match status" value="1"/>
</dbReference>
<evidence type="ECO:0000256" key="5">
    <source>
        <dbReference type="ARBA" id="ARBA00022692"/>
    </source>
</evidence>